<gene>
    <name evidence="2" type="ORF">DA73_0400032585</name>
</gene>
<evidence type="ECO:0000313" key="2">
    <source>
        <dbReference type="EMBL" id="KAF3889683.1"/>
    </source>
</evidence>
<dbReference type="RefSeq" id="WP_167844790.1">
    <property type="nucleotide sequence ID" value="NZ_JHEG04000001.1"/>
</dbReference>
<protein>
    <submittedName>
        <fullName evidence="2">Glycosyltransferase</fullName>
    </submittedName>
</protein>
<accession>A0A8S9TEF0</accession>
<evidence type="ECO:0000259" key="1">
    <source>
        <dbReference type="Pfam" id="PF13524"/>
    </source>
</evidence>
<comment type="caution">
    <text evidence="2">The sequence shown here is derived from an EMBL/GenBank/DDBJ whole genome shotgun (WGS) entry which is preliminary data.</text>
</comment>
<feature type="domain" description="Spore protein YkvP/CgeB glycosyl transferase-like" evidence="1">
    <location>
        <begin position="298"/>
        <end position="402"/>
    </location>
</feature>
<dbReference type="EMBL" id="JHEG04000001">
    <property type="protein sequence ID" value="KAF3889683.1"/>
    <property type="molecule type" value="Genomic_DNA"/>
</dbReference>
<organism evidence="2 3">
    <name type="scientific">Tolypothrix bouteillei VB521301</name>
    <dbReference type="NCBI Taxonomy" id="1479485"/>
    <lineage>
        <taxon>Bacteria</taxon>
        <taxon>Bacillati</taxon>
        <taxon>Cyanobacteriota</taxon>
        <taxon>Cyanophyceae</taxon>
        <taxon>Nostocales</taxon>
        <taxon>Tolypothrichaceae</taxon>
        <taxon>Tolypothrix</taxon>
    </lineage>
</organism>
<dbReference type="Proteomes" id="UP000029738">
    <property type="component" value="Unassembled WGS sequence"/>
</dbReference>
<keyword evidence="3" id="KW-1185">Reference proteome</keyword>
<reference evidence="2" key="2">
    <citation type="submission" date="2019-11" db="EMBL/GenBank/DDBJ databases">
        <title>Improved Assembly of Tolypothrix boutellei genome.</title>
        <authorList>
            <person name="Sarangi A.N."/>
            <person name="Mukherjee M."/>
            <person name="Ghosh S."/>
            <person name="Singh D."/>
            <person name="Das A."/>
            <person name="Kant S."/>
            <person name="Prusty A."/>
            <person name="Tripathy S."/>
        </authorList>
    </citation>
    <scope>NUCLEOTIDE SEQUENCE</scope>
    <source>
        <strain evidence="2">VB521301</strain>
    </source>
</reference>
<name>A0A8S9TEF0_9CYAN</name>
<dbReference type="Pfam" id="PF13524">
    <property type="entry name" value="Glyco_trans_1_2"/>
    <property type="match status" value="1"/>
</dbReference>
<dbReference type="InterPro" id="IPR055259">
    <property type="entry name" value="YkvP/CgeB_Glyco_trans-like"/>
</dbReference>
<dbReference type="AlphaFoldDB" id="A0A8S9TEF0"/>
<proteinExistence type="predicted"/>
<evidence type="ECO:0000313" key="3">
    <source>
        <dbReference type="Proteomes" id="UP000029738"/>
    </source>
</evidence>
<sequence>MRLIRLTTNYSTYIKQFYNTHSTLQNESYITQYQTLMSDCYMWADFWTHALKKLAYEVWEPVANAEFMQKVWARENGVYYDENSWLTDITLAQVKHFQPDIVFVFDYNSFSCDFLKYLRSECSSIKLIIGWCGAPAFTNIDVFKAFDLVLSNIPTLVEKFNNNGYKSKYMCHAFAPQILDKINQHLEKTIDLSFIGSIVKNQHFHNQRENLLKKLVQKTNLQIWADINQPSSTELKLLSLKQSLYDLGQYTNQFYCLKTILRKIPKMNNFINMKYRPNLSHYVDTSIAKRSQPPVLEFKCIKKITESKLTFNNHIDISANFASNMRLYEATGVGTCLITDWKENLQELFEPDEEVIAYRSAEEAMEKVSYLLEHDDERQKIAVAGQRRTLKEHTFEIRAFQLDKIIRNSLSI</sequence>
<reference evidence="2" key="1">
    <citation type="journal article" date="2015" name="Genome Announc.">
        <title>Draft Genome Sequence of Tolypothrix boutellei Strain VB521301.</title>
        <authorList>
            <person name="Chandrababunaidu M.M."/>
            <person name="Singh D."/>
            <person name="Sen D."/>
            <person name="Bhan S."/>
            <person name="Das S."/>
            <person name="Gupta A."/>
            <person name="Adhikary S.P."/>
            <person name="Tripathy S."/>
        </authorList>
    </citation>
    <scope>NUCLEOTIDE SEQUENCE</scope>
    <source>
        <strain evidence="2">VB521301</strain>
    </source>
</reference>